<sequence>MSTIQLRQTCDARSIQRVAMVDDVFDTPAPELLNREAFTAFRTEYNGSAQLRQAVKRVAGRGPNELGRFEDVEDGDIGPLWTALYRTRMNGRRLNAAHAATVRALFEGHGHDLLAMLDLVVELLSLFKVDLKRLVTVHGSDYDPTEVAKSDIVLIDFFLGQNITRERALELSSKAVTDVADAARVAGRAPPSFLLVSSRPEEIEIDKFRLRSDLMKSRFRFFPKAALTAESIDELVSLHDLVDAANRASVVESLLDDWRVGARKAVDVVYNRMLELDVSDLVYLDCFRLTHEGVTVANYLRWFLTASLHARVTGELDKSVWRRAEKLRLFEVLGETGQLDPSTLVKTFDGPSDAIAHAYGDILFDTSRAAGDEAFPSPIDSADLVEGDLFVKPKGRDRRGYDGAEVRLVMTPSCDLLPRGAGLPPAAGTVLLVPGTMRLMDDHDMDADVTKSEIDFVRVRERGVWRTFHLAWTYKNPAAIDWQTMSTVGVGRGFKRLGRLRELYFHKVRDLFANQFTRIGTEVPPLFPRARAGRVLISVSNGGRTTFEPVLEFTASEGLVWEMGPIELRKADGRPDRAHLYQGSRKLAKRMTAALDAVPGDQQALRTAAQRCRSLLNDMDLYMDLMRPMKYGPRGEGGCLDFKKALLRVNEKPTKSDAKIVVVTYQDPKELAP</sequence>
<evidence type="ECO:0008006" key="3">
    <source>
        <dbReference type="Google" id="ProtNLM"/>
    </source>
</evidence>
<dbReference type="RefSeq" id="WP_283536398.1">
    <property type="nucleotide sequence ID" value="NZ_CP073634.1"/>
</dbReference>
<reference evidence="1" key="1">
    <citation type="journal article" date="2022" name="Biotechnol. Bioprocess Eng.">
        <title>Pan-genome Analysis Reveals Comparative Genomic Features of Central Metabolic Pathways in Methylorubrum extorquens.</title>
        <authorList>
            <person name="Lee G.M."/>
            <person name="Scott-Nevros Z.K."/>
            <person name="Lee S.-M."/>
            <person name="Kim D."/>
        </authorList>
    </citation>
    <scope>NUCLEOTIDE SEQUENCE</scope>
    <source>
        <strain evidence="1">ATCC 55366</strain>
        <plasmid evidence="1">pME152</plasmid>
    </source>
</reference>
<name>A0AAX3WQ04_METEX</name>
<accession>A0AAX3WQ04</accession>
<evidence type="ECO:0000313" key="1">
    <source>
        <dbReference type="EMBL" id="WHQ72904.1"/>
    </source>
</evidence>
<gene>
    <name evidence="1" type="ORF">KEC54_28585</name>
</gene>
<dbReference type="Proteomes" id="UP001223720">
    <property type="component" value="Plasmid pME152"/>
</dbReference>
<evidence type="ECO:0000313" key="2">
    <source>
        <dbReference type="Proteomes" id="UP001223720"/>
    </source>
</evidence>
<dbReference type="EMBL" id="CP073634">
    <property type="protein sequence ID" value="WHQ72904.1"/>
    <property type="molecule type" value="Genomic_DNA"/>
</dbReference>
<proteinExistence type="predicted"/>
<protein>
    <recommendedName>
        <fullName evidence="3">Zorya protein ZorC EH domain-containing protein</fullName>
    </recommendedName>
</protein>
<dbReference type="AlphaFoldDB" id="A0AAX3WQ04"/>
<keyword evidence="1" id="KW-0614">Plasmid</keyword>
<geneLocation type="plasmid" evidence="1 2">
    <name>pME152</name>
</geneLocation>
<organism evidence="1 2">
    <name type="scientific">Methylorubrum extorquens</name>
    <name type="common">Methylobacterium dichloromethanicum</name>
    <name type="synonym">Methylobacterium extorquens</name>
    <dbReference type="NCBI Taxonomy" id="408"/>
    <lineage>
        <taxon>Bacteria</taxon>
        <taxon>Pseudomonadati</taxon>
        <taxon>Pseudomonadota</taxon>
        <taxon>Alphaproteobacteria</taxon>
        <taxon>Hyphomicrobiales</taxon>
        <taxon>Methylobacteriaceae</taxon>
        <taxon>Methylorubrum</taxon>
    </lineage>
</organism>